<dbReference type="PANTHER" id="PTHR45913">
    <property type="entry name" value="EPM2A-INTERACTING PROTEIN 1"/>
    <property type="match status" value="1"/>
</dbReference>
<evidence type="ECO:0000313" key="3">
    <source>
        <dbReference type="Proteomes" id="UP000299102"/>
    </source>
</evidence>
<organism evidence="2 3">
    <name type="scientific">Eumeta variegata</name>
    <name type="common">Bagworm moth</name>
    <name type="synonym">Eumeta japonica</name>
    <dbReference type="NCBI Taxonomy" id="151549"/>
    <lineage>
        <taxon>Eukaryota</taxon>
        <taxon>Metazoa</taxon>
        <taxon>Ecdysozoa</taxon>
        <taxon>Arthropoda</taxon>
        <taxon>Hexapoda</taxon>
        <taxon>Insecta</taxon>
        <taxon>Pterygota</taxon>
        <taxon>Neoptera</taxon>
        <taxon>Endopterygota</taxon>
        <taxon>Lepidoptera</taxon>
        <taxon>Glossata</taxon>
        <taxon>Ditrysia</taxon>
        <taxon>Tineoidea</taxon>
        <taxon>Psychidae</taxon>
        <taxon>Oiketicinae</taxon>
        <taxon>Eumeta</taxon>
    </lineage>
</organism>
<feature type="region of interest" description="Disordered" evidence="1">
    <location>
        <begin position="152"/>
        <end position="184"/>
    </location>
</feature>
<name>A0A4C2AA17_EUMVA</name>
<comment type="caution">
    <text evidence="2">The sequence shown here is derived from an EMBL/GenBank/DDBJ whole genome shotgun (WGS) entry which is preliminary data.</text>
</comment>
<dbReference type="PANTHER" id="PTHR45913:SF5">
    <property type="entry name" value="GENERAL TRANSCRIPTION FACTOR II-I REPEAT DOMAIN-CONTAINING PROTEIN 2A-LIKE PROTEIN"/>
    <property type="match status" value="1"/>
</dbReference>
<protein>
    <submittedName>
        <fullName evidence="2">Uncharacterized protein</fullName>
    </submittedName>
</protein>
<keyword evidence="3" id="KW-1185">Reference proteome</keyword>
<accession>A0A4C2AA17</accession>
<evidence type="ECO:0000256" key="1">
    <source>
        <dbReference type="SAM" id="MobiDB-lite"/>
    </source>
</evidence>
<gene>
    <name evidence="2" type="ORF">EVAR_102184_1</name>
</gene>
<dbReference type="EMBL" id="BGZK01002950">
    <property type="protein sequence ID" value="GBP97526.1"/>
    <property type="molecule type" value="Genomic_DNA"/>
</dbReference>
<dbReference type="Proteomes" id="UP000299102">
    <property type="component" value="Unassembled WGS sequence"/>
</dbReference>
<sequence>MASGGKKQKVYAEGRQFLQNWAGKFFFVWHNSYLNDLNLKLQKQGQLVNDLYSHLKAFQNKIRLWEAQTLSDNSYHFTTVSVFENIAYARCAEELKFRRADPTGAPRSRFAYRHANNARRNLLRRRDPVIRFRSVRIKRLIHCGVTRPGSARVGDFPGTAGAVPRRPSRRPPRSAFSASRNSFL</sequence>
<evidence type="ECO:0000313" key="2">
    <source>
        <dbReference type="EMBL" id="GBP97526.1"/>
    </source>
</evidence>
<feature type="compositionally biased region" description="Low complexity" evidence="1">
    <location>
        <begin position="173"/>
        <end position="184"/>
    </location>
</feature>
<dbReference type="AlphaFoldDB" id="A0A4C2AA17"/>
<reference evidence="2 3" key="1">
    <citation type="journal article" date="2019" name="Commun. Biol.">
        <title>The bagworm genome reveals a unique fibroin gene that provides high tensile strength.</title>
        <authorList>
            <person name="Kono N."/>
            <person name="Nakamura H."/>
            <person name="Ohtoshi R."/>
            <person name="Tomita M."/>
            <person name="Numata K."/>
            <person name="Arakawa K."/>
        </authorList>
    </citation>
    <scope>NUCLEOTIDE SEQUENCE [LARGE SCALE GENOMIC DNA]</scope>
</reference>
<proteinExistence type="predicted"/>